<comment type="caution">
    <text evidence="1">The sequence shown here is derived from an EMBL/GenBank/DDBJ whole genome shotgun (WGS) entry which is preliminary data.</text>
</comment>
<keyword evidence="2" id="KW-1185">Reference proteome</keyword>
<dbReference type="Proteomes" id="UP001201262">
    <property type="component" value="Unassembled WGS sequence"/>
</dbReference>
<gene>
    <name evidence="1" type="ORF">BGW36DRAFT_424485</name>
</gene>
<reference evidence="1" key="1">
    <citation type="submission" date="2021-12" db="EMBL/GenBank/DDBJ databases">
        <title>Convergent genome expansion in fungi linked to evolution of root-endophyte symbiosis.</title>
        <authorList>
            <consortium name="DOE Joint Genome Institute"/>
            <person name="Ke Y.-H."/>
            <person name="Bonito G."/>
            <person name="Liao H.-L."/>
            <person name="Looney B."/>
            <person name="Rojas-Flechas A."/>
            <person name="Nash J."/>
            <person name="Hameed K."/>
            <person name="Schadt C."/>
            <person name="Martin F."/>
            <person name="Crous P.W."/>
            <person name="Miettinen O."/>
            <person name="Magnuson J.K."/>
            <person name="Labbe J."/>
            <person name="Jacobson D."/>
            <person name="Doktycz M.J."/>
            <person name="Veneault-Fourrey C."/>
            <person name="Kuo A."/>
            <person name="Mondo S."/>
            <person name="Calhoun S."/>
            <person name="Riley R."/>
            <person name="Ohm R."/>
            <person name="LaButti K."/>
            <person name="Andreopoulos B."/>
            <person name="Pangilinan J."/>
            <person name="Nolan M."/>
            <person name="Tritt A."/>
            <person name="Clum A."/>
            <person name="Lipzen A."/>
            <person name="Daum C."/>
            <person name="Barry K."/>
            <person name="Grigoriev I.V."/>
            <person name="Vilgalys R."/>
        </authorList>
    </citation>
    <scope>NUCLEOTIDE SEQUENCE</scope>
    <source>
        <strain evidence="1">PMI_201</strain>
    </source>
</reference>
<dbReference type="RefSeq" id="XP_046075578.1">
    <property type="nucleotide sequence ID" value="XM_046219971.1"/>
</dbReference>
<name>A0AAD4Q406_9EURO</name>
<proteinExistence type="predicted"/>
<accession>A0AAD4Q406</accession>
<dbReference type="AlphaFoldDB" id="A0AAD4Q406"/>
<dbReference type="EMBL" id="JAJTJA010000003">
    <property type="protein sequence ID" value="KAH8702202.1"/>
    <property type="molecule type" value="Genomic_DNA"/>
</dbReference>
<sequence>MGIEEITSWGALPHFPSTSVDQLSGYICDVRRHASDSIQTMYGILEIEDKVRFYQMNLAILILFPSTAKAVSGNLKAYGPTGMHSCSQIRRFSSISREWLIPGEAKEQVNEYPMKPADSKGECWTESLTLTLGFAQFAHLPSEPCGIAADTVGPAVYKNNRIIVGLAGEFEIAKEREQPTNRTWRYYTKGINYKTVWEWKNEEWRTADDPKHEV</sequence>
<evidence type="ECO:0000313" key="1">
    <source>
        <dbReference type="EMBL" id="KAH8702202.1"/>
    </source>
</evidence>
<protein>
    <submittedName>
        <fullName evidence="1">Uncharacterized protein</fullName>
    </submittedName>
</protein>
<evidence type="ECO:0000313" key="2">
    <source>
        <dbReference type="Proteomes" id="UP001201262"/>
    </source>
</evidence>
<dbReference type="GeneID" id="70250258"/>
<organism evidence="1 2">
    <name type="scientific">Talaromyces proteolyticus</name>
    <dbReference type="NCBI Taxonomy" id="1131652"/>
    <lineage>
        <taxon>Eukaryota</taxon>
        <taxon>Fungi</taxon>
        <taxon>Dikarya</taxon>
        <taxon>Ascomycota</taxon>
        <taxon>Pezizomycotina</taxon>
        <taxon>Eurotiomycetes</taxon>
        <taxon>Eurotiomycetidae</taxon>
        <taxon>Eurotiales</taxon>
        <taxon>Trichocomaceae</taxon>
        <taxon>Talaromyces</taxon>
        <taxon>Talaromyces sect. Bacilispori</taxon>
    </lineage>
</organism>